<dbReference type="PROSITE" id="PS51257">
    <property type="entry name" value="PROKAR_LIPOPROTEIN"/>
    <property type="match status" value="1"/>
</dbReference>
<name>A0A512HVA6_9ACTN</name>
<accession>A0A512HVA6</accession>
<keyword evidence="3" id="KW-1185">Reference proteome</keyword>
<feature type="region of interest" description="Disordered" evidence="1">
    <location>
        <begin position="18"/>
        <end position="38"/>
    </location>
</feature>
<evidence type="ECO:0000313" key="3">
    <source>
        <dbReference type="Proteomes" id="UP000321769"/>
    </source>
</evidence>
<dbReference type="RefSeq" id="WP_146827256.1">
    <property type="nucleotide sequence ID" value="NZ_BAAAYQ010000005.1"/>
</dbReference>
<dbReference type="EMBL" id="BJZQ01000006">
    <property type="protein sequence ID" value="GEO89387.1"/>
    <property type="molecule type" value="Genomic_DNA"/>
</dbReference>
<reference evidence="2 3" key="1">
    <citation type="submission" date="2019-07" db="EMBL/GenBank/DDBJ databases">
        <title>Whole genome shotgun sequence of Aeromicrobium flavum NBRC 107625.</title>
        <authorList>
            <person name="Hosoyama A."/>
            <person name="Uohara A."/>
            <person name="Ohji S."/>
            <person name="Ichikawa N."/>
        </authorList>
    </citation>
    <scope>NUCLEOTIDE SEQUENCE [LARGE SCALE GENOMIC DNA]</scope>
    <source>
        <strain evidence="2 3">NBRC 107625</strain>
    </source>
</reference>
<protein>
    <recommendedName>
        <fullName evidence="4">DUF306 domain-containing protein</fullName>
    </recommendedName>
</protein>
<sequence>MRTLMAVLLAITLLAGCSNDPSEPAAETPSAEVGEPQDTLPVLGRWVSTESMAASGSRLVLTLSDDNTYTATDGCTELTGRWELTDDQVLPTPDDSGSQCGDPKDDAPVELPESLVVDGDTLTPLGAGIAFERD</sequence>
<comment type="caution">
    <text evidence="2">The sequence shown here is derived from an EMBL/GenBank/DDBJ whole genome shotgun (WGS) entry which is preliminary data.</text>
</comment>
<gene>
    <name evidence="2" type="ORF">AFL01nite_17140</name>
</gene>
<evidence type="ECO:0008006" key="4">
    <source>
        <dbReference type="Google" id="ProtNLM"/>
    </source>
</evidence>
<feature type="region of interest" description="Disordered" evidence="1">
    <location>
        <begin position="82"/>
        <end position="114"/>
    </location>
</feature>
<dbReference type="OrthoDB" id="4990393at2"/>
<organism evidence="2 3">
    <name type="scientific">Aeromicrobium flavum</name>
    <dbReference type="NCBI Taxonomy" id="416568"/>
    <lineage>
        <taxon>Bacteria</taxon>
        <taxon>Bacillati</taxon>
        <taxon>Actinomycetota</taxon>
        <taxon>Actinomycetes</taxon>
        <taxon>Propionibacteriales</taxon>
        <taxon>Nocardioidaceae</taxon>
        <taxon>Aeromicrobium</taxon>
    </lineage>
</organism>
<evidence type="ECO:0000313" key="2">
    <source>
        <dbReference type="EMBL" id="GEO89387.1"/>
    </source>
</evidence>
<dbReference type="Proteomes" id="UP000321769">
    <property type="component" value="Unassembled WGS sequence"/>
</dbReference>
<evidence type="ECO:0000256" key="1">
    <source>
        <dbReference type="SAM" id="MobiDB-lite"/>
    </source>
</evidence>
<dbReference type="AlphaFoldDB" id="A0A512HVA6"/>
<proteinExistence type="predicted"/>